<reference evidence="2 3" key="2">
    <citation type="submission" date="2015-09" db="EMBL/GenBank/DDBJ databases">
        <title>Heavy metals and arsenic resistance mechanisms in polyextremophilic archaea of the family Ferroplasmaceae.</title>
        <authorList>
            <person name="Bulaev A.G."/>
            <person name="Kanygina A.V."/>
        </authorList>
    </citation>
    <scope>NUCLEOTIDE SEQUENCE [LARGE SCALE GENOMIC DNA]</scope>
    <source>
        <strain evidence="2 3">VT</strain>
    </source>
</reference>
<protein>
    <submittedName>
        <fullName evidence="1">Uncharacterized protein</fullName>
    </submittedName>
</protein>
<dbReference type="Proteomes" id="UP000050320">
    <property type="component" value="Unassembled WGS sequence"/>
</dbReference>
<dbReference type="AlphaFoldDB" id="A0A0P9CKY6"/>
<keyword evidence="3" id="KW-1185">Reference proteome</keyword>
<evidence type="ECO:0000313" key="4">
    <source>
        <dbReference type="Proteomes" id="UP000050515"/>
    </source>
</evidence>
<dbReference type="PATRIC" id="fig|507754.4.peg.1549"/>
<dbReference type="OrthoDB" id="41425at2157"/>
<comment type="caution">
    <text evidence="1">The sequence shown here is derived from an EMBL/GenBank/DDBJ whole genome shotgun (WGS) entry which is preliminary data.</text>
</comment>
<evidence type="ECO:0000313" key="2">
    <source>
        <dbReference type="EMBL" id="KQB34084.1"/>
    </source>
</evidence>
<dbReference type="EMBL" id="LJCQ01000311">
    <property type="protein sequence ID" value="KPV46068.1"/>
    <property type="molecule type" value="Genomic_DNA"/>
</dbReference>
<dbReference type="InterPro" id="IPR053714">
    <property type="entry name" value="Iso_Racemase_Enz_sf"/>
</dbReference>
<evidence type="ECO:0000313" key="3">
    <source>
        <dbReference type="Proteomes" id="UP000050320"/>
    </source>
</evidence>
<gene>
    <name evidence="2" type="ORF">AOG54_05740</name>
    <name evidence="1" type="ORF">SE19_07155</name>
</gene>
<proteinExistence type="predicted"/>
<name>A0A0P9CKY6_9ARCH</name>
<organism evidence="1 4">
    <name type="scientific">Acidiplasma aeolicum</name>
    <dbReference type="NCBI Taxonomy" id="507754"/>
    <lineage>
        <taxon>Archaea</taxon>
        <taxon>Methanobacteriati</taxon>
        <taxon>Thermoplasmatota</taxon>
        <taxon>Thermoplasmata</taxon>
        <taxon>Thermoplasmatales</taxon>
        <taxon>Ferroplasmaceae</taxon>
        <taxon>Acidiplasma</taxon>
    </lineage>
</organism>
<dbReference type="EMBL" id="LKBG01000257">
    <property type="protein sequence ID" value="KQB34084.1"/>
    <property type="molecule type" value="Genomic_DNA"/>
</dbReference>
<reference evidence="1 4" key="1">
    <citation type="submission" date="2015-09" db="EMBL/GenBank/DDBJ databases">
        <title>Draft genome sequence of Acidiplasma aeolicum DSM 18409.</title>
        <authorList>
            <person name="Hemp J."/>
        </authorList>
    </citation>
    <scope>NUCLEOTIDE SEQUENCE [LARGE SCALE GENOMIC DNA]</scope>
    <source>
        <strain evidence="1 4">V</strain>
    </source>
</reference>
<dbReference type="Proteomes" id="UP000050515">
    <property type="component" value="Unassembled WGS sequence"/>
</dbReference>
<evidence type="ECO:0000313" key="1">
    <source>
        <dbReference type="EMBL" id="KPV46068.1"/>
    </source>
</evidence>
<dbReference type="Gene3D" id="3.40.50.12500">
    <property type="match status" value="1"/>
</dbReference>
<sequence>MIRIGVIVPADNDTVLEDLKIGLNNKYEIIDYRMEETGTNGYPENCYEENKFIDDLNNAGNYFKRNNVKYIVYGRGYGTYNDMGRESIKAILKKYAEGVLLPTDLIMHRIIDSNVNTISIVLPYTRERGITDIKMFDEKNIKVEHDFYLNTDDGKIISGIDGDRLCNLFKENSDLIKNSKIIVIQCTALHTADIIEKLKLLAGTEVLSSNSVIIDYLSQKI</sequence>
<accession>A0A0P9CKY6</accession>
<dbReference type="GeneID" id="84221444"/>
<dbReference type="RefSeq" id="WP_048102243.1">
    <property type="nucleotide sequence ID" value="NZ_LJCQ01000311.1"/>
</dbReference>